<organism evidence="2 3">
    <name type="scientific">Candolleomyces eurysporus</name>
    <dbReference type="NCBI Taxonomy" id="2828524"/>
    <lineage>
        <taxon>Eukaryota</taxon>
        <taxon>Fungi</taxon>
        <taxon>Dikarya</taxon>
        <taxon>Basidiomycota</taxon>
        <taxon>Agaricomycotina</taxon>
        <taxon>Agaricomycetes</taxon>
        <taxon>Agaricomycetidae</taxon>
        <taxon>Agaricales</taxon>
        <taxon>Agaricineae</taxon>
        <taxon>Psathyrellaceae</taxon>
        <taxon>Candolleomyces</taxon>
    </lineage>
</organism>
<reference evidence="2" key="1">
    <citation type="submission" date="2022-06" db="EMBL/GenBank/DDBJ databases">
        <title>Genome Sequence of Candolleomyces eurysporus.</title>
        <authorList>
            <person name="Buettner E."/>
        </authorList>
    </citation>
    <scope>NUCLEOTIDE SEQUENCE</scope>
    <source>
        <strain evidence="2">VTCC 930004</strain>
    </source>
</reference>
<dbReference type="Proteomes" id="UP001140091">
    <property type="component" value="Unassembled WGS sequence"/>
</dbReference>
<feature type="region of interest" description="Disordered" evidence="1">
    <location>
        <begin position="85"/>
        <end position="109"/>
    </location>
</feature>
<dbReference type="AlphaFoldDB" id="A0A9W8MKK1"/>
<sequence>MAPIERTFSDMTQNPPFTQAPCSAPILTVPVSKVTGLPVRCPSDFWLKHPGWIDHTANPPRYYVCAKEINEALKIWGPITGIQQEAHTPAPSEPRSPLTPPEPRSPFDRDYELDQAMAHVSPTPVSGADAISALQLNEDTQTTLGDAGAAVSTENLYVVRAVFNHAAPLVPGVKTSKKSQSTVKIFTINIHNTNCVQFITAALQAHSLNHTFSPGTVSGPPIKLYWTGSAGGKTNAASILKEEDFDINRQALFRKKSKPEVTVEFSANNLEPFRIQATASQALAEGPMDENQELAYGTQVPQISSFNTTTQMHGLYILELKKKWKCEKHLGEHGDSGHCYVSADGSHIRLNGYRLKLWAAAWAAGDATKHAPPNIDAFDGDRSTDGPAFRARGRGQRSDAGVEGGAATGTSNDLVAMLVGALLPTLGRKRARSESASPRARPDFRTPARASTSTLLLPMSPLPSPGSELNACLTAFLAKQGIDFLVYETALSSLDLTPDIIAVATDSLLMDVLGATIGKVLKLKVFCESWTARQGKKKDVFM</sequence>
<accession>A0A9W8MKK1</accession>
<gene>
    <name evidence="2" type="ORF">H1R20_g4638</name>
</gene>
<dbReference type="EMBL" id="JANBPK010000772">
    <property type="protein sequence ID" value="KAJ2932453.1"/>
    <property type="molecule type" value="Genomic_DNA"/>
</dbReference>
<proteinExistence type="predicted"/>
<name>A0A9W8MKK1_9AGAR</name>
<feature type="non-terminal residue" evidence="2">
    <location>
        <position position="542"/>
    </location>
</feature>
<keyword evidence="3" id="KW-1185">Reference proteome</keyword>
<feature type="region of interest" description="Disordered" evidence="1">
    <location>
        <begin position="373"/>
        <end position="407"/>
    </location>
</feature>
<dbReference type="OrthoDB" id="3261928at2759"/>
<evidence type="ECO:0000313" key="3">
    <source>
        <dbReference type="Proteomes" id="UP001140091"/>
    </source>
</evidence>
<comment type="caution">
    <text evidence="2">The sequence shown here is derived from an EMBL/GenBank/DDBJ whole genome shotgun (WGS) entry which is preliminary data.</text>
</comment>
<evidence type="ECO:0000256" key="1">
    <source>
        <dbReference type="SAM" id="MobiDB-lite"/>
    </source>
</evidence>
<protein>
    <submittedName>
        <fullName evidence="2">Uncharacterized protein</fullName>
    </submittedName>
</protein>
<feature type="compositionally biased region" description="Pro residues" evidence="1">
    <location>
        <begin position="91"/>
        <end position="104"/>
    </location>
</feature>
<evidence type="ECO:0000313" key="2">
    <source>
        <dbReference type="EMBL" id="KAJ2932453.1"/>
    </source>
</evidence>